<feature type="compositionally biased region" description="Basic and acidic residues" evidence="2">
    <location>
        <begin position="2287"/>
        <end position="2299"/>
    </location>
</feature>
<dbReference type="InterPro" id="IPR003961">
    <property type="entry name" value="FN3_dom"/>
</dbReference>
<dbReference type="CDD" id="cd00063">
    <property type="entry name" value="FN3"/>
    <property type="match status" value="1"/>
</dbReference>
<feature type="compositionally biased region" description="Polar residues" evidence="2">
    <location>
        <begin position="146"/>
        <end position="155"/>
    </location>
</feature>
<dbReference type="Pfam" id="PF00041">
    <property type="entry name" value="fn3"/>
    <property type="match status" value="1"/>
</dbReference>
<dbReference type="SUPFAM" id="SSF49265">
    <property type="entry name" value="Fibronectin type III"/>
    <property type="match status" value="1"/>
</dbReference>
<name>A0A9P0CX89_9CUCU</name>
<dbReference type="PROSITE" id="PS50853">
    <property type="entry name" value="FN3"/>
    <property type="match status" value="1"/>
</dbReference>
<dbReference type="InterPro" id="IPR036116">
    <property type="entry name" value="FN3_sf"/>
</dbReference>
<evidence type="ECO:0000313" key="4">
    <source>
        <dbReference type="EMBL" id="CAH1105941.1"/>
    </source>
</evidence>
<dbReference type="Gene3D" id="2.60.40.10">
    <property type="entry name" value="Immunoglobulins"/>
    <property type="match status" value="1"/>
</dbReference>
<evidence type="ECO:0000259" key="3">
    <source>
        <dbReference type="PROSITE" id="PS50853"/>
    </source>
</evidence>
<keyword evidence="5" id="KW-1185">Reference proteome</keyword>
<evidence type="ECO:0000256" key="1">
    <source>
        <dbReference type="SAM" id="Coils"/>
    </source>
</evidence>
<feature type="region of interest" description="Disordered" evidence="2">
    <location>
        <begin position="123"/>
        <end position="155"/>
    </location>
</feature>
<feature type="region of interest" description="Disordered" evidence="2">
    <location>
        <begin position="1131"/>
        <end position="1158"/>
    </location>
</feature>
<feature type="coiled-coil region" evidence="1">
    <location>
        <begin position="573"/>
        <end position="689"/>
    </location>
</feature>
<sequence>MDTPSIPSISEMEDSNKPVPRIFVNSQCSEKFSISESTDVKTSTSFIQKIMSNAKYMLTPRCNSLQPSIMSSEEPTRETDDCNRYGEYQGKVFREPSLINTKSRIKYTSSDYCMVEEDSNSKADTTTMTSKENSDSRVLERERYSIGSSSQNSGDVTSSLRAFNEIVSYKDNFSSGTAEQISPRRSRFPYADSESADFNGPFEQSEFFLRNDDTITNNIISTEGSMVFSKTTPVSQVTTGTSDMEQASRTPFSLLNSWFRSDKSDAKKNELDIPCRDECFCHTRSSSTSIPAIRRVSIGSAPSQNQTCYGIGDPHSCEPCPSKDKKSIASVSVSENDAEDELDELAPTCYSCGLKKQLVSTPSPAASIGEGWINGSDKVKTFHCESEVYPSRVLVCDDDSNPDCEDIGRYPEEIIPITGFKTSSLNVCSLRRIKSALSEKFAFSNRSIPRSLDRKIPGDKVAEKRKSEHHFDTSPVAKRVRSISDSRDQDNQCAFVGSPVLDASNFRVPTSQKKDSKGRTIGDMISDVNFREKNFRSQIQGFTNREKQYDNMRNSLQGEIAKCTFSHRGDKSNDDLERITRQLKNENNLLKSEMLEMKLDLKHTLEKVQGPMRLKLEAEKSRCEHLQKQLQKASQNMAVSEENYIRDMNNLKMQLCLACNNMDELESVNKKLKEEMNLMDGLCAKLEDDLMQQKLNEAETIRRLTTNKRSIGGDSPDAMMLCNCESNLHSIARKLSKTIKDCIPCPSCATGIPAELKGAAKLIKDLTDMVDSRRDAMSFESIGEISRTDISCQSPPATEENSTQCMDLRNIGTVVSMCLISGPTLPPMSIDTSNRFPLSTNSLYVAPRDLDRKESGQFNLKLTSCSSETDQEAAMGKRSGSKSCHIKDSWTDPITIDPQIHLGRVRFEKHSPLVINTKDALNDPMMVDKNSSTTDKEIYNEATPPAGGGQLVIEPVEQHLPPMSQKISFKVHTALIKAIPSDLKKTIESDIRDMRPEIKTSRTESNDIDPVTAASKPEIQDIDVDNEVFEPRIIAVDLGITCDSKIDFGHNTSKMKILKRDPSEVTWQDDRSAKLLMDEVQLGMPVKSKSYLSEYSNPSIPKDLDIEDGQASKKRQKMSIFEKVIQLDVPSDISNKKEPEPEQASSGESSRKVADPNENVIVENNDFPFLVDTKVEVCDNPPENLNITTSVTASGNLLVISEGPSGTIETILHYKDDGTIEVVTQIAELVGQSTDSLSSRKFYIPIPMKTDTTISEDISWEPGKKFSDQQEQEVSVSKQSQSTTLVSILSKESKKESVDKEKTSKSVSISETASDLHIENRKNFSGNTSSPLYIDRSQCCLICYQLDKASSAHHVPQVTASTSLSSTMINEKCGTGAVSKHNMLCGSSETTFIQQTVPLELQQKSAGEEVPKATCSSLTCPILTSCKNEDTYDGANELRSDEEVSCASDVCHQETCTLKLLKKDAHTDPMAENKDEGSMCDTILIEKSSKESSASETLEFACQANLQPLEQSCQVNESKEIGVITARTEKQSMTRENLFPDPPASLPSDVPCSPCINDSSKTDPNCQSMSMQPVGDAKFDINESARDKTSESRDECSCKKPCVCSTKKGPATEIPNECDVKDRRKRSSNQMSDCPCPGPCDCVKCSASICRDDKKRKIGAVDEKESSSFGSFKPQTKNAAEKQKQAQDRFGPYKTDFDVAYMDFMKPLPIAADKSFIQDVFKKHVIEGQPNRKPEKSHPIGCECVDCICMPLVRQLAMTREFCVVEDHKQVYQVTTNTCQCPNSKKGSKIPVATKSGKPVKALACTCTGICTCSPCSDLEKRQGGGQKETGGKPVKQMTTEQLAELCDCGKCDCPICSKSKGSKKPCCCTNDCICDSCKIEMMKKQIDKLKNEVNELRGGPPELPDLGHPEGCDCGICNCPLPAGEDPRRDQPDDCDCIVCDCPLAPGKGGDMSGCTCPECYCPKGPKFQKAKVKKPIDLSGCSCNPCKCPAGPLSAFPVCDCKICDCDPCSDPRRPKALACDCEPCECNPCGDSKKQRKKWIKTCECKHCKCSGLKDADCICVTCLCGVHPPDCKCDQCLCKDKHPPGCTCAVCACGSKIAGEHPASCTCEACKCGGHHHSEASGPKIDENEKKRMAFVKKSISTHAIDCKCGGCQCAAKAAGGALMCSCTPCKCVDCIFEKQKVVEHQPGCSCPKCKCRECNIADACKCKDCKCKPCMHHAGKTKRADDCQCGDNCRCKDCGAGDKKVVKEAKSAPALPKNRSCHCLTCFCDSCNNAAKKGARSRPEIKIKGTERKTIAAGPSKQDLKKKPSSAPSGDSQKCKCGDCTCVECAFGGSQKNPDCKCDNCQCKPCTPSPPAKKDAECHCSTCTCKECAGGGGGGGGGGGFEPPKRISCQCKECKCEICEKKGESKKEEKSKGAAGAKKCPPSCPRGGGIGGGGVALFEVPTRQPCQCADCKCTICNKKQGNPEGLALRGGGFKSVPCNKDPPPFEVPSRLPCTCNPCRCVMCNKAGGRKESAMYACPITTAAEVQVQYKVASTSSICPICSSPSCTSLMNRSKDDQDGADCDCSLCLCDPCADANITNSRVSTKVGDAVSTHSAKVGISLTRYNRSTSCICTPMKNAKVGESENRFGACESIEMNVLNLAEMDNATLMKNIADNTKENYYCKNQIQEITSALSNIKSVCSEVEEKAMKTPLIKQASAFGQTMSGLKLALNNLQEKCKAKDLLIEAMTGELRNRTNSNSFLQVLGSCVSGDAPDYDKAADIIPKNYEEKKYKAIENERIVRKKRSSKICKCGKQHKDKDYKNVDLRGFEVVDIRRITDDSIILKWKPPKSGAITGYDIFINGVNKSKVMSGGRTSAMVHSIDLSATIQITIYAVTKCGRCEPPAIAIYEIRT</sequence>
<evidence type="ECO:0000256" key="2">
    <source>
        <dbReference type="SAM" id="MobiDB-lite"/>
    </source>
</evidence>
<feature type="domain" description="Fibronectin type-III" evidence="3">
    <location>
        <begin position="2815"/>
        <end position="2901"/>
    </location>
</feature>
<dbReference type="EMBL" id="OV651814">
    <property type="protein sequence ID" value="CAH1105941.1"/>
    <property type="molecule type" value="Genomic_DNA"/>
</dbReference>
<dbReference type="InterPro" id="IPR013783">
    <property type="entry name" value="Ig-like_fold"/>
</dbReference>
<feature type="region of interest" description="Disordered" evidence="2">
    <location>
        <begin position="1661"/>
        <end position="1686"/>
    </location>
</feature>
<evidence type="ECO:0000313" key="5">
    <source>
        <dbReference type="Proteomes" id="UP001153636"/>
    </source>
</evidence>
<dbReference type="OrthoDB" id="6424487at2759"/>
<dbReference type="Proteomes" id="UP001153636">
    <property type="component" value="Chromosome 2"/>
</dbReference>
<feature type="region of interest" description="Disordered" evidence="2">
    <location>
        <begin position="2287"/>
        <end position="2323"/>
    </location>
</feature>
<keyword evidence="1" id="KW-0175">Coiled coil</keyword>
<feature type="compositionally biased region" description="Basic and acidic residues" evidence="2">
    <location>
        <begin position="132"/>
        <end position="144"/>
    </location>
</feature>
<accession>A0A9P0CX89</accession>
<gene>
    <name evidence="4" type="ORF">PSYICH_LOCUS6868</name>
</gene>
<feature type="region of interest" description="Disordered" evidence="2">
    <location>
        <begin position="174"/>
        <end position="197"/>
    </location>
</feature>
<reference evidence="4" key="1">
    <citation type="submission" date="2022-01" db="EMBL/GenBank/DDBJ databases">
        <authorList>
            <person name="King R."/>
        </authorList>
    </citation>
    <scope>NUCLEOTIDE SEQUENCE</scope>
</reference>
<feature type="compositionally biased region" description="Polar residues" evidence="2">
    <location>
        <begin position="1667"/>
        <end position="1678"/>
    </location>
</feature>
<proteinExistence type="predicted"/>
<protein>
    <recommendedName>
        <fullName evidence="3">Fibronectin type-III domain-containing protein</fullName>
    </recommendedName>
</protein>
<organism evidence="4 5">
    <name type="scientific">Psylliodes chrysocephalus</name>
    <dbReference type="NCBI Taxonomy" id="3402493"/>
    <lineage>
        <taxon>Eukaryota</taxon>
        <taxon>Metazoa</taxon>
        <taxon>Ecdysozoa</taxon>
        <taxon>Arthropoda</taxon>
        <taxon>Hexapoda</taxon>
        <taxon>Insecta</taxon>
        <taxon>Pterygota</taxon>
        <taxon>Neoptera</taxon>
        <taxon>Endopterygota</taxon>
        <taxon>Coleoptera</taxon>
        <taxon>Polyphaga</taxon>
        <taxon>Cucujiformia</taxon>
        <taxon>Chrysomeloidea</taxon>
        <taxon>Chrysomelidae</taxon>
        <taxon>Galerucinae</taxon>
        <taxon>Alticini</taxon>
        <taxon>Psylliodes</taxon>
    </lineage>
</organism>